<evidence type="ECO:0000313" key="2">
    <source>
        <dbReference type="Proteomes" id="UP000197068"/>
    </source>
</evidence>
<proteinExistence type="predicted"/>
<dbReference type="Proteomes" id="UP000197068">
    <property type="component" value="Unassembled WGS sequence"/>
</dbReference>
<organism evidence="1 2">
    <name type="scientific">Colwellia marinimaniae</name>
    <dbReference type="NCBI Taxonomy" id="1513592"/>
    <lineage>
        <taxon>Bacteria</taxon>
        <taxon>Pseudomonadati</taxon>
        <taxon>Pseudomonadota</taxon>
        <taxon>Gammaproteobacteria</taxon>
        <taxon>Alteromonadales</taxon>
        <taxon>Colwelliaceae</taxon>
        <taxon>Colwellia</taxon>
    </lineage>
</organism>
<comment type="caution">
    <text evidence="1">The sequence shown here is derived from an EMBL/GenBank/DDBJ whole genome shotgun (WGS) entry which is preliminary data.</text>
</comment>
<sequence length="219" mass="24884">MRILILFFIVNLYGCSTAIVYTNYFQEQNQNSNEITKARTTSISHASRGNNELVFCVNGKHVNNKMPISELKDRTPIIIADKSEFTGKVKLENIEGFNSDRDDYFLKNISVSTGCDEIKLGNNYLKVIRVIKVFTDNASYVMKKNDLHEDFILIDSQGSYYVKITDEKEAIKHELFFESKGESIYFDYVIGATLLPFTVVFDVITLPLQAAAFIYGAGH</sequence>
<protein>
    <recommendedName>
        <fullName evidence="3">Lipoprotein</fullName>
    </recommendedName>
</protein>
<dbReference type="EMBL" id="BDQM01000034">
    <property type="protein sequence ID" value="GAW97435.1"/>
    <property type="molecule type" value="Genomic_DNA"/>
</dbReference>
<reference evidence="1 2" key="1">
    <citation type="submission" date="2017-06" db="EMBL/GenBank/DDBJ databases">
        <title>Whole Genome Sequences of Colwellia marinimaniae MTCD1.</title>
        <authorList>
            <person name="Kusumoto H."/>
            <person name="Inoue M."/>
            <person name="Tanikawa K."/>
            <person name="Maeji H."/>
            <person name="Cameron J.H."/>
            <person name="Bartlett D.H."/>
        </authorList>
    </citation>
    <scope>NUCLEOTIDE SEQUENCE [LARGE SCALE GENOMIC DNA]</scope>
    <source>
        <strain evidence="1 2">MTCD1</strain>
    </source>
</reference>
<gene>
    <name evidence="1" type="ORF">MTCD1_03062</name>
</gene>
<dbReference type="RefSeq" id="WP_057180666.1">
    <property type="nucleotide sequence ID" value="NZ_BDQM01000034.1"/>
</dbReference>
<keyword evidence="2" id="KW-1185">Reference proteome</keyword>
<name>A0ABQ0MYK6_9GAMM</name>
<evidence type="ECO:0000313" key="1">
    <source>
        <dbReference type="EMBL" id="GAW97435.1"/>
    </source>
</evidence>
<evidence type="ECO:0008006" key="3">
    <source>
        <dbReference type="Google" id="ProtNLM"/>
    </source>
</evidence>
<accession>A0ABQ0MYK6</accession>